<organism evidence="9 10">
    <name type="scientific">Lentzea waywayandensis</name>
    <dbReference type="NCBI Taxonomy" id="84724"/>
    <lineage>
        <taxon>Bacteria</taxon>
        <taxon>Bacillati</taxon>
        <taxon>Actinomycetota</taxon>
        <taxon>Actinomycetes</taxon>
        <taxon>Pseudonocardiales</taxon>
        <taxon>Pseudonocardiaceae</taxon>
        <taxon>Lentzea</taxon>
    </lineage>
</organism>
<evidence type="ECO:0000259" key="8">
    <source>
        <dbReference type="PROSITE" id="PS50928"/>
    </source>
</evidence>
<keyword evidence="2 7" id="KW-0813">Transport</keyword>
<dbReference type="EMBL" id="FOYL01000001">
    <property type="protein sequence ID" value="SFR00093.1"/>
    <property type="molecule type" value="Genomic_DNA"/>
</dbReference>
<dbReference type="OrthoDB" id="147639at2"/>
<evidence type="ECO:0000313" key="9">
    <source>
        <dbReference type="EMBL" id="SFR00093.1"/>
    </source>
</evidence>
<dbReference type="Gene3D" id="1.10.3720.10">
    <property type="entry name" value="MetI-like"/>
    <property type="match status" value="1"/>
</dbReference>
<feature type="transmembrane region" description="Helical" evidence="7">
    <location>
        <begin position="91"/>
        <end position="109"/>
    </location>
</feature>
<dbReference type="AlphaFoldDB" id="A0A1I6D404"/>
<feature type="transmembrane region" description="Helical" evidence="7">
    <location>
        <begin position="239"/>
        <end position="263"/>
    </location>
</feature>
<proteinExistence type="inferred from homology"/>
<evidence type="ECO:0000256" key="7">
    <source>
        <dbReference type="RuleBase" id="RU363032"/>
    </source>
</evidence>
<dbReference type="Proteomes" id="UP000198583">
    <property type="component" value="Unassembled WGS sequence"/>
</dbReference>
<keyword evidence="5 7" id="KW-1133">Transmembrane helix</keyword>
<dbReference type="PANTHER" id="PTHR30465:SF0">
    <property type="entry name" value="OLIGOPEPTIDE TRANSPORT SYSTEM PERMEASE PROTEIN APPB"/>
    <property type="match status" value="1"/>
</dbReference>
<dbReference type="CDD" id="cd06261">
    <property type="entry name" value="TM_PBP2"/>
    <property type="match status" value="1"/>
</dbReference>
<comment type="subcellular location">
    <subcellularLocation>
        <location evidence="1 7">Cell membrane</location>
        <topology evidence="1 7">Multi-pass membrane protein</topology>
    </subcellularLocation>
</comment>
<evidence type="ECO:0000256" key="5">
    <source>
        <dbReference type="ARBA" id="ARBA00022989"/>
    </source>
</evidence>
<sequence>MMILIAINATYFFATLFLDPRSNYRDLRPTRSDEEIGDALALYGLDPRMPAVDRWWSWLSDVILRFDWGHSPTGVPVGSEIPHRALLSGQLILAGVVLSVILGVALGVYTASRQYGIADRVLQTLSVLLYNMPVVVSALGLILLAVWFNQKLGQTVLSVAGAGTPGGVAGGFWPVLLDRANHLVLPTINLTLLGSAGWHLTQRSLLLDNINADYVRTARATGLTRTQAIRRHALRSSTIPTATSIAFTIPAVFTGAVITESVFGWEGMGRYFIQTIIRNDVHGVVAVAAFGAAATAAGAIFADIATAILDPRVRVN</sequence>
<dbReference type="PANTHER" id="PTHR30465">
    <property type="entry name" value="INNER MEMBRANE ABC TRANSPORTER"/>
    <property type="match status" value="1"/>
</dbReference>
<keyword evidence="3" id="KW-1003">Cell membrane</keyword>
<name>A0A1I6D404_9PSEU</name>
<dbReference type="InterPro" id="IPR000515">
    <property type="entry name" value="MetI-like"/>
</dbReference>
<gene>
    <name evidence="9" type="ORF">SAMN04488564_1011014</name>
</gene>
<keyword evidence="4 7" id="KW-0812">Transmembrane</keyword>
<dbReference type="InterPro" id="IPR035906">
    <property type="entry name" value="MetI-like_sf"/>
</dbReference>
<protein>
    <submittedName>
        <fullName evidence="9">Peptide/nickel transport system permease protein</fullName>
    </submittedName>
</protein>
<feature type="transmembrane region" description="Helical" evidence="7">
    <location>
        <begin position="129"/>
        <end position="148"/>
    </location>
</feature>
<dbReference type="GO" id="GO:0055085">
    <property type="term" value="P:transmembrane transport"/>
    <property type="evidence" value="ECO:0007669"/>
    <property type="project" value="InterPro"/>
</dbReference>
<comment type="similarity">
    <text evidence="7">Belongs to the binding-protein-dependent transport system permease family.</text>
</comment>
<dbReference type="PROSITE" id="PS50928">
    <property type="entry name" value="ABC_TM1"/>
    <property type="match status" value="1"/>
</dbReference>
<evidence type="ECO:0000256" key="2">
    <source>
        <dbReference type="ARBA" id="ARBA00022448"/>
    </source>
</evidence>
<keyword evidence="6 7" id="KW-0472">Membrane</keyword>
<evidence type="ECO:0000256" key="6">
    <source>
        <dbReference type="ARBA" id="ARBA00023136"/>
    </source>
</evidence>
<dbReference type="Pfam" id="PF00528">
    <property type="entry name" value="BPD_transp_1"/>
    <property type="match status" value="1"/>
</dbReference>
<evidence type="ECO:0000256" key="3">
    <source>
        <dbReference type="ARBA" id="ARBA00022475"/>
    </source>
</evidence>
<reference evidence="10" key="1">
    <citation type="submission" date="2016-10" db="EMBL/GenBank/DDBJ databases">
        <authorList>
            <person name="Varghese N."/>
            <person name="Submissions S."/>
        </authorList>
    </citation>
    <scope>NUCLEOTIDE SEQUENCE [LARGE SCALE GENOMIC DNA]</scope>
    <source>
        <strain evidence="10">DSM 44232</strain>
    </source>
</reference>
<dbReference type="SUPFAM" id="SSF161098">
    <property type="entry name" value="MetI-like"/>
    <property type="match status" value="1"/>
</dbReference>
<evidence type="ECO:0000256" key="4">
    <source>
        <dbReference type="ARBA" id="ARBA00022692"/>
    </source>
</evidence>
<evidence type="ECO:0000313" key="10">
    <source>
        <dbReference type="Proteomes" id="UP000198583"/>
    </source>
</evidence>
<feature type="transmembrane region" description="Helical" evidence="7">
    <location>
        <begin position="283"/>
        <end position="309"/>
    </location>
</feature>
<feature type="domain" description="ABC transmembrane type-1" evidence="8">
    <location>
        <begin position="85"/>
        <end position="305"/>
    </location>
</feature>
<keyword evidence="10" id="KW-1185">Reference proteome</keyword>
<evidence type="ECO:0000256" key="1">
    <source>
        <dbReference type="ARBA" id="ARBA00004651"/>
    </source>
</evidence>
<accession>A0A1I6D404</accession>
<dbReference type="STRING" id="84724.SAMN04488564_1011014"/>
<dbReference type="GO" id="GO:0005886">
    <property type="term" value="C:plasma membrane"/>
    <property type="evidence" value="ECO:0007669"/>
    <property type="project" value="UniProtKB-SubCell"/>
</dbReference>